<feature type="transmembrane region" description="Helical" evidence="1">
    <location>
        <begin position="60"/>
        <end position="81"/>
    </location>
</feature>
<accession>A0A6C0CSN4</accession>
<sequence>MGGSSSKPAPVVQAPSFDYSKATVQLPDLEQYEDQVKATVDSLGAQLQSTWSSASAYQSMFWTVLYILIFSGVVYVCYYYLYPWILSHLPTSIQPPPPAGSGKDLSITSAMSGRRDVTRKVVDEVENNELHIQANESVDVKKGETLTVTYQYPGESPGSVSVAYGKTLDISPSLKSGGPSASSKPSSWWNNTNLLAAPKDAKEMSTVSIPLNGDGGAYGYQFWMYVTDWNYKFGKEKHVMSREDSTNTAIMNPMISLHPTDNTMKISVSIFPTSGDSSKAEPAPAGHSGATDDVFICEIPNIPLQTWLAVSVTVSTRNLDVYLNGKLVKSCFLTGVPKPVSGNVSLNKDGGFSGWMCSFYHYAKLLVPTDAQAFFSSGVPCNVPGTSTNYKVTLGVHDTKGQVVSKYMF</sequence>
<organism evidence="2">
    <name type="scientific">viral metagenome</name>
    <dbReference type="NCBI Taxonomy" id="1070528"/>
    <lineage>
        <taxon>unclassified sequences</taxon>
        <taxon>metagenomes</taxon>
        <taxon>organismal metagenomes</taxon>
    </lineage>
</organism>
<evidence type="ECO:0000313" key="2">
    <source>
        <dbReference type="EMBL" id="QHT07548.1"/>
    </source>
</evidence>
<reference evidence="2" key="1">
    <citation type="journal article" date="2020" name="Nature">
        <title>Giant virus diversity and host interactions through global metagenomics.</title>
        <authorList>
            <person name="Schulz F."/>
            <person name="Roux S."/>
            <person name="Paez-Espino D."/>
            <person name="Jungbluth S."/>
            <person name="Walsh D.A."/>
            <person name="Denef V.J."/>
            <person name="McMahon K.D."/>
            <person name="Konstantinidis K.T."/>
            <person name="Eloe-Fadrosh E.A."/>
            <person name="Kyrpides N.C."/>
            <person name="Woyke T."/>
        </authorList>
    </citation>
    <scope>NUCLEOTIDE SEQUENCE</scope>
    <source>
        <strain evidence="2">GVMAG-M-3300021963-12</strain>
    </source>
</reference>
<proteinExistence type="predicted"/>
<dbReference type="SUPFAM" id="SSF49899">
    <property type="entry name" value="Concanavalin A-like lectins/glucanases"/>
    <property type="match status" value="1"/>
</dbReference>
<dbReference type="EMBL" id="MN739482">
    <property type="protein sequence ID" value="QHT07548.1"/>
    <property type="molecule type" value="Genomic_DNA"/>
</dbReference>
<dbReference type="InterPro" id="IPR013320">
    <property type="entry name" value="ConA-like_dom_sf"/>
</dbReference>
<name>A0A6C0CSN4_9ZZZZ</name>
<evidence type="ECO:0000256" key="1">
    <source>
        <dbReference type="SAM" id="Phobius"/>
    </source>
</evidence>
<keyword evidence="1" id="KW-1133">Transmembrane helix</keyword>
<protein>
    <submittedName>
        <fullName evidence="2">Uncharacterized protein</fullName>
    </submittedName>
</protein>
<keyword evidence="1" id="KW-0472">Membrane</keyword>
<dbReference type="AlphaFoldDB" id="A0A6C0CSN4"/>
<keyword evidence="1" id="KW-0812">Transmembrane</keyword>
<dbReference type="Gene3D" id="2.60.120.200">
    <property type="match status" value="1"/>
</dbReference>